<keyword evidence="3" id="KW-0378">Hydrolase</keyword>
<evidence type="ECO:0000313" key="4">
    <source>
        <dbReference type="Proteomes" id="UP000321533"/>
    </source>
</evidence>
<dbReference type="SMART" id="SM00849">
    <property type="entry name" value="Lactamase_B"/>
    <property type="match status" value="1"/>
</dbReference>
<dbReference type="PANTHER" id="PTHR42951">
    <property type="entry name" value="METALLO-BETA-LACTAMASE DOMAIN-CONTAINING"/>
    <property type="match status" value="1"/>
</dbReference>
<feature type="domain" description="Metallo-beta-lactamase" evidence="2">
    <location>
        <begin position="50"/>
        <end position="227"/>
    </location>
</feature>
<dbReference type="InterPro" id="IPR036866">
    <property type="entry name" value="RibonucZ/Hydroxyglut_hydro"/>
</dbReference>
<name>A0A5B8V969_9BACT</name>
<evidence type="ECO:0000259" key="2">
    <source>
        <dbReference type="SMART" id="SM00849"/>
    </source>
</evidence>
<keyword evidence="4" id="KW-1185">Reference proteome</keyword>
<evidence type="ECO:0000256" key="1">
    <source>
        <dbReference type="ARBA" id="ARBA00005250"/>
    </source>
</evidence>
<evidence type="ECO:0000313" key="3">
    <source>
        <dbReference type="EMBL" id="QEC67779.1"/>
    </source>
</evidence>
<dbReference type="PANTHER" id="PTHR42951:SF4">
    <property type="entry name" value="ACYL-COENZYME A THIOESTERASE MBLAC2"/>
    <property type="match status" value="1"/>
</dbReference>
<dbReference type="InterPro" id="IPR001279">
    <property type="entry name" value="Metallo-B-lactamas"/>
</dbReference>
<dbReference type="OrthoDB" id="9769598at2"/>
<dbReference type="InterPro" id="IPR050855">
    <property type="entry name" value="NDM-1-like"/>
</dbReference>
<dbReference type="SUPFAM" id="SSF56281">
    <property type="entry name" value="Metallo-hydrolase/oxidoreductase"/>
    <property type="match status" value="1"/>
</dbReference>
<dbReference type="RefSeq" id="WP_147189586.1">
    <property type="nucleotide sequence ID" value="NZ_CP042435.1"/>
</dbReference>
<dbReference type="KEGG" id="pgin:FRZ67_10905"/>
<gene>
    <name evidence="3" type="ORF">FRZ67_10905</name>
</gene>
<reference evidence="3 4" key="1">
    <citation type="journal article" date="2016" name="Int. J. Syst. Evol. Microbiol.">
        <title>Panacibacter ginsenosidivorans gen. nov., sp. nov., with ginsenoside converting activity isolated from soil of a ginseng field.</title>
        <authorList>
            <person name="Siddiqi M.Z."/>
            <person name="Muhammad Shafi S."/>
            <person name="Choi K.D."/>
            <person name="Im W.T."/>
        </authorList>
    </citation>
    <scope>NUCLEOTIDE SEQUENCE [LARGE SCALE GENOMIC DNA]</scope>
    <source>
        <strain evidence="3 4">Gsoil1550</strain>
    </source>
</reference>
<accession>A0A5B8V969</accession>
<dbReference type="AlphaFoldDB" id="A0A5B8V969"/>
<protein>
    <submittedName>
        <fullName evidence="3">MBL fold metallo-hydrolase</fullName>
    </submittedName>
</protein>
<organism evidence="3 4">
    <name type="scientific">Panacibacter ginsenosidivorans</name>
    <dbReference type="NCBI Taxonomy" id="1813871"/>
    <lineage>
        <taxon>Bacteria</taxon>
        <taxon>Pseudomonadati</taxon>
        <taxon>Bacteroidota</taxon>
        <taxon>Chitinophagia</taxon>
        <taxon>Chitinophagales</taxon>
        <taxon>Chitinophagaceae</taxon>
        <taxon>Panacibacter</taxon>
    </lineage>
</organism>
<dbReference type="Proteomes" id="UP000321533">
    <property type="component" value="Chromosome"/>
</dbReference>
<dbReference type="GO" id="GO:0017001">
    <property type="term" value="P:antibiotic catabolic process"/>
    <property type="evidence" value="ECO:0007669"/>
    <property type="project" value="UniProtKB-ARBA"/>
</dbReference>
<sequence>MDRKIFIRNSAFTAAGLLLAQKNLLASFFQTPAFKIKMLNKETGIFTEKGGTILFSFTKDGIVVIDTEFPEQSQHLIDELKKQSDQPFRLVINTHHHGDHSSGNISFKGIVPHVLAHENSKTNQQVSAQKNKTEDKQLYPDQTYGSTWCEDIGKENFCLHYFGAGHTNGDSLVQLQKANIVHMGDLLFNRRHPFVDRSAGASMKNWITVLDKTLDKFNKRTTYIFGHAADGYDVTGTSEDLKAFRNYLEKTLTFVEGEIKAGKTKDEIIKATAIPGAEEWKGDGIDRPLTAAYEELTA</sequence>
<proteinExistence type="inferred from homology"/>
<dbReference type="GO" id="GO:0016787">
    <property type="term" value="F:hydrolase activity"/>
    <property type="evidence" value="ECO:0007669"/>
    <property type="project" value="UniProtKB-KW"/>
</dbReference>
<dbReference type="CDD" id="cd16282">
    <property type="entry name" value="metallo-hydrolase-like_MBL-fold"/>
    <property type="match status" value="1"/>
</dbReference>
<dbReference type="Gene3D" id="3.60.15.10">
    <property type="entry name" value="Ribonuclease Z/Hydroxyacylglutathione hydrolase-like"/>
    <property type="match status" value="1"/>
</dbReference>
<dbReference type="EMBL" id="CP042435">
    <property type="protein sequence ID" value="QEC67779.1"/>
    <property type="molecule type" value="Genomic_DNA"/>
</dbReference>
<dbReference type="Pfam" id="PF00753">
    <property type="entry name" value="Lactamase_B"/>
    <property type="match status" value="1"/>
</dbReference>
<comment type="similarity">
    <text evidence="1">Belongs to the metallo-beta-lactamase superfamily. Class-B beta-lactamase family.</text>
</comment>